<dbReference type="PROSITE" id="PS00028">
    <property type="entry name" value="ZINC_FINGER_C2H2_1"/>
    <property type="match status" value="2"/>
</dbReference>
<keyword evidence="3" id="KW-0479">Metal-binding</keyword>
<feature type="compositionally biased region" description="Polar residues" evidence="11">
    <location>
        <begin position="276"/>
        <end position="294"/>
    </location>
</feature>
<dbReference type="InterPro" id="IPR036236">
    <property type="entry name" value="Znf_C2H2_sf"/>
</dbReference>
<feature type="domain" description="C2H2-type" evidence="12">
    <location>
        <begin position="64"/>
        <end position="91"/>
    </location>
</feature>
<keyword evidence="8" id="KW-0804">Transcription</keyword>
<proteinExistence type="predicted"/>
<evidence type="ECO:0000256" key="3">
    <source>
        <dbReference type="ARBA" id="ARBA00022723"/>
    </source>
</evidence>
<feature type="domain" description="C2H2-type" evidence="12">
    <location>
        <begin position="92"/>
        <end position="116"/>
    </location>
</feature>
<keyword evidence="14" id="KW-1185">Reference proteome</keyword>
<dbReference type="PANTHER" id="PTHR45944">
    <property type="entry name" value="SCHNURRI, ISOFORM F"/>
    <property type="match status" value="1"/>
</dbReference>
<evidence type="ECO:0000313" key="14">
    <source>
        <dbReference type="Proteomes" id="UP001152803"/>
    </source>
</evidence>
<reference evidence="13" key="1">
    <citation type="journal article" date="2023" name="Science">
        <title>Genome structures resolve the early diversification of teleost fishes.</title>
        <authorList>
            <person name="Parey E."/>
            <person name="Louis A."/>
            <person name="Montfort J."/>
            <person name="Bouchez O."/>
            <person name="Roques C."/>
            <person name="Iampietro C."/>
            <person name="Lluch J."/>
            <person name="Castinel A."/>
            <person name="Donnadieu C."/>
            <person name="Desvignes T."/>
            <person name="Floi Bucao C."/>
            <person name="Jouanno E."/>
            <person name="Wen M."/>
            <person name="Mejri S."/>
            <person name="Dirks R."/>
            <person name="Jansen H."/>
            <person name="Henkel C."/>
            <person name="Chen W.J."/>
            <person name="Zahm M."/>
            <person name="Cabau C."/>
            <person name="Klopp C."/>
            <person name="Thompson A.W."/>
            <person name="Robinson-Rechavi M."/>
            <person name="Braasch I."/>
            <person name="Lecointre G."/>
            <person name="Bobe J."/>
            <person name="Postlethwait J.H."/>
            <person name="Berthelot C."/>
            <person name="Roest Crollius H."/>
            <person name="Guiguen Y."/>
        </authorList>
    </citation>
    <scope>NUCLEOTIDE SEQUENCE</scope>
    <source>
        <strain evidence="13">Concon-B</strain>
    </source>
</reference>
<dbReference type="OrthoDB" id="10042249at2759"/>
<keyword evidence="4" id="KW-0677">Repeat</keyword>
<dbReference type="PANTHER" id="PTHR45944:SF1">
    <property type="entry name" value="TRANSCRIPTION FACTOR HIVEP2"/>
    <property type="match status" value="1"/>
</dbReference>
<evidence type="ECO:0000256" key="2">
    <source>
        <dbReference type="ARBA" id="ARBA00022553"/>
    </source>
</evidence>
<evidence type="ECO:0000256" key="4">
    <source>
        <dbReference type="ARBA" id="ARBA00022737"/>
    </source>
</evidence>
<evidence type="ECO:0000256" key="7">
    <source>
        <dbReference type="ARBA" id="ARBA00023015"/>
    </source>
</evidence>
<feature type="compositionally biased region" description="Polar residues" evidence="11">
    <location>
        <begin position="303"/>
        <end position="313"/>
    </location>
</feature>
<feature type="compositionally biased region" description="Acidic residues" evidence="11">
    <location>
        <begin position="164"/>
        <end position="190"/>
    </location>
</feature>
<dbReference type="GO" id="GO:0000978">
    <property type="term" value="F:RNA polymerase II cis-regulatory region sequence-specific DNA binding"/>
    <property type="evidence" value="ECO:0007669"/>
    <property type="project" value="TreeGrafter"/>
</dbReference>
<evidence type="ECO:0000256" key="10">
    <source>
        <dbReference type="PROSITE-ProRule" id="PRU00042"/>
    </source>
</evidence>
<feature type="region of interest" description="Disordered" evidence="11">
    <location>
        <begin position="276"/>
        <end position="372"/>
    </location>
</feature>
<keyword evidence="6" id="KW-0862">Zinc</keyword>
<evidence type="ECO:0000256" key="11">
    <source>
        <dbReference type="SAM" id="MobiDB-lite"/>
    </source>
</evidence>
<dbReference type="SUPFAM" id="SSF57667">
    <property type="entry name" value="beta-beta-alpha zinc fingers"/>
    <property type="match status" value="1"/>
</dbReference>
<feature type="compositionally biased region" description="Acidic residues" evidence="11">
    <location>
        <begin position="133"/>
        <end position="142"/>
    </location>
</feature>
<keyword evidence="7" id="KW-0805">Transcription regulation</keyword>
<dbReference type="AlphaFoldDB" id="A0A9Q1I7E2"/>
<dbReference type="InterPro" id="IPR013087">
    <property type="entry name" value="Znf_C2H2_type"/>
</dbReference>
<keyword evidence="2" id="KW-0597">Phosphoprotein</keyword>
<dbReference type="SMART" id="SM00355">
    <property type="entry name" value="ZnF_C2H2"/>
    <property type="match status" value="2"/>
</dbReference>
<feature type="region of interest" description="Disordered" evidence="11">
    <location>
        <begin position="133"/>
        <end position="225"/>
    </location>
</feature>
<dbReference type="Proteomes" id="UP001152803">
    <property type="component" value="Unassembled WGS sequence"/>
</dbReference>
<dbReference type="GO" id="GO:0005634">
    <property type="term" value="C:nucleus"/>
    <property type="evidence" value="ECO:0007669"/>
    <property type="project" value="UniProtKB-SubCell"/>
</dbReference>
<keyword evidence="9" id="KW-0539">Nucleus</keyword>
<evidence type="ECO:0000256" key="6">
    <source>
        <dbReference type="ARBA" id="ARBA00022833"/>
    </source>
</evidence>
<comment type="subcellular location">
    <subcellularLocation>
        <location evidence="1">Nucleus</location>
    </subcellularLocation>
</comment>
<evidence type="ECO:0000256" key="1">
    <source>
        <dbReference type="ARBA" id="ARBA00004123"/>
    </source>
</evidence>
<protein>
    <recommendedName>
        <fullName evidence="12">C2H2-type domain-containing protein</fullName>
    </recommendedName>
</protein>
<keyword evidence="5 10" id="KW-0863">Zinc-finger</keyword>
<dbReference type="InterPro" id="IPR051969">
    <property type="entry name" value="Zinc-finger_DNA-bd_regulators"/>
</dbReference>
<name>A0A9Q1I7E2_CONCO</name>
<comment type="caution">
    <text evidence="13">The sequence shown here is derived from an EMBL/GenBank/DDBJ whole genome shotgun (WGS) entry which is preliminary data.</text>
</comment>
<dbReference type="GO" id="GO:0000981">
    <property type="term" value="F:DNA-binding transcription factor activity, RNA polymerase II-specific"/>
    <property type="evidence" value="ECO:0007669"/>
    <property type="project" value="TreeGrafter"/>
</dbReference>
<dbReference type="PROSITE" id="PS50157">
    <property type="entry name" value="ZINC_FINGER_C2H2_2"/>
    <property type="match status" value="2"/>
</dbReference>
<dbReference type="Pfam" id="PF00096">
    <property type="entry name" value="zf-C2H2"/>
    <property type="match status" value="2"/>
</dbReference>
<evidence type="ECO:0000256" key="8">
    <source>
        <dbReference type="ARBA" id="ARBA00023163"/>
    </source>
</evidence>
<evidence type="ECO:0000313" key="13">
    <source>
        <dbReference type="EMBL" id="KAJ8288597.1"/>
    </source>
</evidence>
<dbReference type="FunFam" id="3.30.160.60:FF:000033">
    <property type="entry name" value="Immunodeficiency virus type I enhancer binding protein 1"/>
    <property type="match status" value="1"/>
</dbReference>
<evidence type="ECO:0000256" key="5">
    <source>
        <dbReference type="ARBA" id="ARBA00022771"/>
    </source>
</evidence>
<dbReference type="Gene3D" id="3.30.160.60">
    <property type="entry name" value="Classic Zinc Finger"/>
    <property type="match status" value="2"/>
</dbReference>
<dbReference type="EMBL" id="JAFJMO010000001">
    <property type="protein sequence ID" value="KAJ8288597.1"/>
    <property type="molecule type" value="Genomic_DNA"/>
</dbReference>
<gene>
    <name evidence="13" type="ORF">COCON_G00012560</name>
</gene>
<evidence type="ECO:0000256" key="9">
    <source>
        <dbReference type="ARBA" id="ARBA00023242"/>
    </source>
</evidence>
<sequence length="599" mass="65923">MQLDIIKVEKKTRGISCRERVKEDHREKEVSQKRNGPTRIKIFEGGYKSNEDYIYVRGRGRGKYICEECGIRCKKPSMLKKHIRSHSDVRPYICKLCNFAFKTKGNLTKHMKSKAHMKKCLELGVPVTSVEDAEVEEPENADYDQKDSGNTGMSGIVAEHQFSDADDSEGADDDGDEIEEDDDDEDEYEGDSTPRTRSRSASPYPNTIASLPTSQDPDTEYPGSAPKPPLFSYFLTLPSVQITQLAGNSCISDVQVHLQPALSNKEHGKNLDMQSSIENESGSTSFNTPPSQIVSPGYGSCPTRESSPTSQRYLSLKRDQSPQGGLSPRCEPPPLRHIAPKKRDLSPFVHLSPVPSGRPLSPGRDITSRQELSPRSCLKGMIRTVSPRQGTHHHNTPWDLGQYLLPEAGQVSQEKKKSAMQGVEVTGNQDSPAVSQQGLFSHLPLHSQQQVRMPLPMIPIGGIQVVHSATGPVQHRRLPLRKCQLEDSTHIPEAGANAEVTDGSPRSQEKLFSSLAAPAAACSTCGSPQEEGIDMGEDSRQEENIQTCTRAIATLKIASEEALENATETVDLHHPPLDHCNQNPSEAMQIQIQNISGTE</sequence>
<organism evidence="13 14">
    <name type="scientific">Conger conger</name>
    <name type="common">Conger eel</name>
    <name type="synonym">Muraena conger</name>
    <dbReference type="NCBI Taxonomy" id="82655"/>
    <lineage>
        <taxon>Eukaryota</taxon>
        <taxon>Metazoa</taxon>
        <taxon>Chordata</taxon>
        <taxon>Craniata</taxon>
        <taxon>Vertebrata</taxon>
        <taxon>Euteleostomi</taxon>
        <taxon>Actinopterygii</taxon>
        <taxon>Neopterygii</taxon>
        <taxon>Teleostei</taxon>
        <taxon>Anguilliformes</taxon>
        <taxon>Congridae</taxon>
        <taxon>Conger</taxon>
    </lineage>
</organism>
<evidence type="ECO:0000259" key="12">
    <source>
        <dbReference type="PROSITE" id="PS50157"/>
    </source>
</evidence>
<dbReference type="FunFam" id="3.30.160.60:FF:000083">
    <property type="entry name" value="Immunodeficiency virus type I enhancer binding protein 1"/>
    <property type="match status" value="1"/>
</dbReference>
<feature type="compositionally biased region" description="Polar residues" evidence="11">
    <location>
        <begin position="204"/>
        <end position="216"/>
    </location>
</feature>
<accession>A0A9Q1I7E2</accession>
<dbReference type="GO" id="GO:0008270">
    <property type="term" value="F:zinc ion binding"/>
    <property type="evidence" value="ECO:0007669"/>
    <property type="project" value="UniProtKB-KW"/>
</dbReference>
<feature type="compositionally biased region" description="Low complexity" evidence="11">
    <location>
        <begin position="191"/>
        <end position="203"/>
    </location>
</feature>